<reference evidence="2 3" key="1">
    <citation type="submission" date="2018-03" db="EMBL/GenBank/DDBJ databases">
        <title>Bacteriophage NCPPB3778 and a type I-E CRISPR drive the evolution of the US Biological Select Agent, Rathayibacter toxicus.</title>
        <authorList>
            <person name="Davis E.W.II."/>
            <person name="Tabima J.F."/>
            <person name="Weisberg A.J."/>
            <person name="Dantas Lopes L."/>
            <person name="Wiseman M.S."/>
            <person name="Wiseman M.S."/>
            <person name="Pupko T."/>
            <person name="Belcher M.S."/>
            <person name="Sechler A.J."/>
            <person name="Tancos M.A."/>
            <person name="Schroeder B.K."/>
            <person name="Murray T.D."/>
            <person name="Luster D.G."/>
            <person name="Schneider W.L."/>
            <person name="Rogers E."/>
            <person name="Andreote F.D."/>
            <person name="Grunwald N.J."/>
            <person name="Putnam M.L."/>
            <person name="Chang J.H."/>
        </authorList>
    </citation>
    <scope>NUCLEOTIDE SEQUENCE [LARGE SCALE GENOMIC DNA]</scope>
    <source>
        <strain evidence="2 3">DSM 15933</strain>
    </source>
</reference>
<comment type="caution">
    <text evidence="2">The sequence shown here is derived from an EMBL/GenBank/DDBJ whole genome shotgun (WGS) entry which is preliminary data.</text>
</comment>
<feature type="region of interest" description="Disordered" evidence="1">
    <location>
        <begin position="62"/>
        <end position="87"/>
    </location>
</feature>
<evidence type="ECO:0000313" key="3">
    <source>
        <dbReference type="Proteomes" id="UP000241085"/>
    </source>
</evidence>
<evidence type="ECO:0000256" key="1">
    <source>
        <dbReference type="SAM" id="MobiDB-lite"/>
    </source>
</evidence>
<evidence type="ECO:0000313" key="2">
    <source>
        <dbReference type="EMBL" id="PTL72410.1"/>
    </source>
</evidence>
<sequence length="87" mass="9325">MIRTTVTIDGKTYGLSQGADVAGLKQSTTEASRAGGGMVEFVVVGNRQVSALVSPGVPVIFEDHEVPDDDRDTGDVQEPWDDIEYLD</sequence>
<gene>
    <name evidence="2" type="ORF">C1I63_05810</name>
</gene>
<keyword evidence="3" id="KW-1185">Reference proteome</keyword>
<dbReference type="AlphaFoldDB" id="A0A2T4USA0"/>
<dbReference type="RefSeq" id="WP_056865957.1">
    <property type="nucleotide sequence ID" value="NZ_PZPL01000001.1"/>
</dbReference>
<proteinExistence type="predicted"/>
<protein>
    <submittedName>
        <fullName evidence="2">Uncharacterized protein</fullName>
    </submittedName>
</protein>
<feature type="compositionally biased region" description="Acidic residues" evidence="1">
    <location>
        <begin position="78"/>
        <end position="87"/>
    </location>
</feature>
<dbReference type="EMBL" id="PZPL01000001">
    <property type="protein sequence ID" value="PTL72410.1"/>
    <property type="molecule type" value="Genomic_DNA"/>
</dbReference>
<organism evidence="2 3">
    <name type="scientific">Rathayibacter caricis DSM 15933</name>
    <dbReference type="NCBI Taxonomy" id="1328867"/>
    <lineage>
        <taxon>Bacteria</taxon>
        <taxon>Bacillati</taxon>
        <taxon>Actinomycetota</taxon>
        <taxon>Actinomycetes</taxon>
        <taxon>Micrococcales</taxon>
        <taxon>Microbacteriaceae</taxon>
        <taxon>Rathayibacter</taxon>
    </lineage>
</organism>
<name>A0A2T4USA0_9MICO</name>
<accession>A0A2T4USA0</accession>
<dbReference type="Proteomes" id="UP000241085">
    <property type="component" value="Unassembled WGS sequence"/>
</dbReference>